<accession>A0A975DA47</accession>
<keyword evidence="2" id="KW-1185">Reference proteome</keyword>
<dbReference type="EMBL" id="CP072110">
    <property type="protein sequence ID" value="QTH63352.1"/>
    <property type="molecule type" value="Genomic_DNA"/>
</dbReference>
<evidence type="ECO:0000313" key="2">
    <source>
        <dbReference type="Proteomes" id="UP000682739"/>
    </source>
</evidence>
<organism evidence="1 2">
    <name type="scientific">Psychrosphaera ytuae</name>
    <dbReference type="NCBI Taxonomy" id="2820710"/>
    <lineage>
        <taxon>Bacteria</taxon>
        <taxon>Pseudomonadati</taxon>
        <taxon>Pseudomonadota</taxon>
        <taxon>Gammaproteobacteria</taxon>
        <taxon>Alteromonadales</taxon>
        <taxon>Pseudoalteromonadaceae</taxon>
        <taxon>Psychrosphaera</taxon>
    </lineage>
</organism>
<gene>
    <name evidence="1" type="ORF">J1N51_11505</name>
</gene>
<dbReference type="RefSeq" id="WP_208831409.1">
    <property type="nucleotide sequence ID" value="NZ_CP072110.1"/>
</dbReference>
<proteinExistence type="predicted"/>
<dbReference type="AlphaFoldDB" id="A0A975DA47"/>
<reference evidence="1" key="1">
    <citation type="submission" date="2021-03" db="EMBL/GenBank/DDBJ databases">
        <title>Description of Psychrosphaera ytuae sp. nov. isolated from deep sea sediment of South China Sea.</title>
        <authorList>
            <person name="Zhang J."/>
            <person name="Xu X.-D."/>
        </authorList>
    </citation>
    <scope>NUCLEOTIDE SEQUENCE</scope>
    <source>
        <strain evidence="1">MTZ26</strain>
    </source>
</reference>
<dbReference type="KEGG" id="psym:J1N51_11505"/>
<evidence type="ECO:0000313" key="1">
    <source>
        <dbReference type="EMBL" id="QTH63352.1"/>
    </source>
</evidence>
<dbReference type="Proteomes" id="UP000682739">
    <property type="component" value="Chromosome"/>
</dbReference>
<protein>
    <submittedName>
        <fullName evidence="1">Uncharacterized protein</fullName>
    </submittedName>
</protein>
<sequence length="271" mass="30321">MITAKEKQAQLLELEQMLFVELYTNKLEALGQTHIADQSQLSKMLDSPYPADALLMLLAARARNAVKKGAKLEESIGNVTIDTSLKYVFQNLNEYTKLKNSLELQGLCGEQNTKNLNRVIAKALMLGYSAGAHDTEVCMGRHCLTGYKVKVSKPIKNGRFSAKKFETVKNLVNEMSDFFYDGTRFTSKLIIAEAIFKIINNFSLLQGNSNLDALKGYPQRCPSIRKIEQYISTAPPRTRPSGHPKLSVEDVIPLIKGAFPDRLIHKKLSVK</sequence>
<name>A0A975DA47_9GAMM</name>